<reference evidence="4 5" key="1">
    <citation type="submission" date="2017-09" db="EMBL/GenBank/DDBJ databases">
        <title>Metagenomic Analysis Reveals Denitrifying Candidatus Accumulibacter and Flanking Population as a Source of N2O.</title>
        <authorList>
            <person name="Gao H."/>
            <person name="Mao Y."/>
            <person name="Zhao X."/>
            <person name="Liu W.-T."/>
            <person name="Zhang T."/>
            <person name="Wells G."/>
        </authorList>
    </citation>
    <scope>NUCLEOTIDE SEQUENCE [LARGE SCALE GENOMIC DNA]</scope>
    <source>
        <strain evidence="4">CANDO_2_IC</strain>
    </source>
</reference>
<dbReference type="PANTHER" id="PTHR43685:SF2">
    <property type="entry name" value="GLYCOSYLTRANSFERASE 2-LIKE DOMAIN-CONTAINING PROTEIN"/>
    <property type="match status" value="1"/>
</dbReference>
<dbReference type="Proteomes" id="UP000342300">
    <property type="component" value="Unassembled WGS sequence"/>
</dbReference>
<feature type="domain" description="Glycosyltransferase 2-like" evidence="2">
    <location>
        <begin position="280"/>
        <end position="387"/>
    </location>
</feature>
<dbReference type="SUPFAM" id="SSF53756">
    <property type="entry name" value="UDP-Glycosyltransferase/glycogen phosphorylase"/>
    <property type="match status" value="1"/>
</dbReference>
<dbReference type="Pfam" id="PF00534">
    <property type="entry name" value="Glycos_transf_1"/>
    <property type="match status" value="1"/>
</dbReference>
<feature type="domain" description="Glycosyl transferase family 1" evidence="1">
    <location>
        <begin position="975"/>
        <end position="1131"/>
    </location>
</feature>
<keyword evidence="4" id="KW-0808">Transferase</keyword>
<dbReference type="Gene3D" id="3.40.50.2000">
    <property type="entry name" value="Glycogen Phosphorylase B"/>
    <property type="match status" value="2"/>
</dbReference>
<dbReference type="CDD" id="cd03801">
    <property type="entry name" value="GT4_PimA-like"/>
    <property type="match status" value="1"/>
</dbReference>
<dbReference type="CDD" id="cd00761">
    <property type="entry name" value="Glyco_tranf_GTA_type"/>
    <property type="match status" value="1"/>
</dbReference>
<dbReference type="InterPro" id="IPR001296">
    <property type="entry name" value="Glyco_trans_1"/>
</dbReference>
<comment type="caution">
    <text evidence="4">The sequence shown here is derived from an EMBL/GenBank/DDBJ whole genome shotgun (WGS) entry which is preliminary data.</text>
</comment>
<dbReference type="GO" id="GO:0016757">
    <property type="term" value="F:glycosyltransferase activity"/>
    <property type="evidence" value="ECO:0007669"/>
    <property type="project" value="InterPro"/>
</dbReference>
<dbReference type="Pfam" id="PF00535">
    <property type="entry name" value="Glycos_transf_2"/>
    <property type="match status" value="1"/>
</dbReference>
<gene>
    <name evidence="4" type="ORF">CRU78_04630</name>
</gene>
<dbReference type="InterPro" id="IPR029044">
    <property type="entry name" value="Nucleotide-diphossugar_trans"/>
</dbReference>
<name>A0A6A7RSG1_9PROT</name>
<evidence type="ECO:0000259" key="2">
    <source>
        <dbReference type="Pfam" id="PF00535"/>
    </source>
</evidence>
<dbReference type="AlphaFoldDB" id="A0A6A7RSG1"/>
<accession>A0A6A7RSG1</accession>
<dbReference type="EMBL" id="PDHS01000097">
    <property type="protein sequence ID" value="MQM29862.1"/>
    <property type="molecule type" value="Genomic_DNA"/>
</dbReference>
<dbReference type="InterPro" id="IPR001173">
    <property type="entry name" value="Glyco_trans_2-like"/>
</dbReference>
<proteinExistence type="predicted"/>
<evidence type="ECO:0000259" key="3">
    <source>
        <dbReference type="Pfam" id="PF13439"/>
    </source>
</evidence>
<dbReference type="InterPro" id="IPR028098">
    <property type="entry name" value="Glyco_trans_4-like_N"/>
</dbReference>
<evidence type="ECO:0000259" key="1">
    <source>
        <dbReference type="Pfam" id="PF00534"/>
    </source>
</evidence>
<dbReference type="SUPFAM" id="SSF53448">
    <property type="entry name" value="Nucleotide-diphospho-sugar transferases"/>
    <property type="match status" value="1"/>
</dbReference>
<dbReference type="PANTHER" id="PTHR43685">
    <property type="entry name" value="GLYCOSYLTRANSFERASE"/>
    <property type="match status" value="1"/>
</dbReference>
<evidence type="ECO:0000313" key="4">
    <source>
        <dbReference type="EMBL" id="MQM29862.1"/>
    </source>
</evidence>
<dbReference type="Pfam" id="PF13439">
    <property type="entry name" value="Glyco_transf_4"/>
    <property type="match status" value="1"/>
</dbReference>
<evidence type="ECO:0000313" key="5">
    <source>
        <dbReference type="Proteomes" id="UP000342300"/>
    </source>
</evidence>
<dbReference type="InterPro" id="IPR050834">
    <property type="entry name" value="Glycosyltransf_2"/>
</dbReference>
<sequence length="1154" mass="126410">MCLKAGTASPIVTRNRWKLCWRIVRSCRKKNWRGWRITRRPRRHNSSGGCGMPARDLRRAVAPASAEPAVDFSPEWYLRTYPDVAAAGIDPLQHYLSHGRREGRLPRENRACLLEAKLWGGFSQWACEALERLLVDDGARPDERAHAAWVLAGWLAFQDGNWCRAASLAAQSHAANCPSPAGPVLLEGDALRREGCLLDARRVLRLALTQRPNTPDLYLAYANTWFDELAGRHLEWINRALLLGGVAAIRLRDLGQALSLDNLALACVPAIETGPQPKVSVIVPLCNAVATVTTALESVLQQTWRNLEVLVVDDCSTDGSVELVRELARNDERVVLLQHGANQGAYAARNTGLAHASGAFVTTHDADDWSHPEKLALQVTALLASPACQASVSNWVRCSSALVFAQQHPRPQAQWVHCNISSLMVRREAVDVLGCWDAVTVGADAEYYYRILSIYGGRAIKEVLPGVPLSFGRHHPHSLTQRSETHARSLDYGLRREYQESFQSWHRQIRRAGFSPLPAQLLKRPFPAPDAMLRQLPANEFRRLVVADFSADSPQAAKIEDCLRQLSELAGQLAVFHLADVTRPALGRVSEAVRTLLRERRVLTVLPGQTVRCSRLFLWAHSGLALPLDDAPSVEVLDHAWLLGEQSEPREPPVLPVWISCAGRVQRRVGGLPKPPLGWRVLDSGLFDSDWYLLRYPDLADKGVDGLWHFLAHGMHEDRDPGPGFSSSGYRARHLPCAAKATKGAGTASAISALIDYLERGGEEGLEPLPTFVGALTRRANAPTVLVCAHLAGPQLFGAEISFLDVLDGLNQLGMNVLVSLPGVHHLGYFAEIRQRATAIAVLPYGWWKQGVAPCAATLMNFQRLMRTHEVDLVYLNTLVHDEPLLAARSLQLPAAVHVREVPESDPALCCVLGASAEQIRQRLLTHADGLIANSRRVLRYLQGEGEDTARLPIHVVPNIVHCSRFDLPFPAQNDGFNVVMISSNEAKKGVADFVEVARQLATLAPGIRCLLVGPQTPAIAALRAQQREGVLSDNVVFSGYAATPQAALAEAHVVLSLSSVEESFGRTVLEAMAARRPVVCYNRGALSELVVEGKTGFLVAPGDVTTVAARVQLLFQDPQLWRRMGEAARTHAARNYDAAALKAALGGALARFL</sequence>
<dbReference type="Gene3D" id="3.90.550.10">
    <property type="entry name" value="Spore Coat Polysaccharide Biosynthesis Protein SpsA, Chain A"/>
    <property type="match status" value="1"/>
</dbReference>
<feature type="domain" description="Glycosyltransferase subfamily 4-like N-terminal" evidence="3">
    <location>
        <begin position="798"/>
        <end position="965"/>
    </location>
</feature>
<organism evidence="4 5">
    <name type="scientific">Candidatus Accumulibacter phosphatis</name>
    <dbReference type="NCBI Taxonomy" id="327160"/>
    <lineage>
        <taxon>Bacteria</taxon>
        <taxon>Pseudomonadati</taxon>
        <taxon>Pseudomonadota</taxon>
        <taxon>Betaproteobacteria</taxon>
        <taxon>Candidatus Accumulibacter</taxon>
    </lineage>
</organism>
<protein>
    <submittedName>
        <fullName evidence="4">Glycosyltransferase</fullName>
    </submittedName>
</protein>